<dbReference type="Proteomes" id="UP001187531">
    <property type="component" value="Unassembled WGS sequence"/>
</dbReference>
<reference evidence="1" key="1">
    <citation type="submission" date="2023-07" db="EMBL/GenBank/DDBJ databases">
        <title>Chromosome-level genome assembly of Artemia franciscana.</title>
        <authorList>
            <person name="Jo E."/>
        </authorList>
    </citation>
    <scope>NUCLEOTIDE SEQUENCE</scope>
    <source>
        <tissue evidence="1">Whole body</tissue>
    </source>
</reference>
<protein>
    <submittedName>
        <fullName evidence="1">Uncharacterized protein</fullName>
    </submittedName>
</protein>
<keyword evidence="2" id="KW-1185">Reference proteome</keyword>
<evidence type="ECO:0000313" key="2">
    <source>
        <dbReference type="Proteomes" id="UP001187531"/>
    </source>
</evidence>
<proteinExistence type="predicted"/>
<comment type="caution">
    <text evidence="1">The sequence shown here is derived from an EMBL/GenBank/DDBJ whole genome shotgun (WGS) entry which is preliminary data.</text>
</comment>
<gene>
    <name evidence="1" type="ORF">QYM36_015149</name>
</gene>
<dbReference type="EMBL" id="JAVRJZ010000019">
    <property type="protein sequence ID" value="KAK2707361.1"/>
    <property type="molecule type" value="Genomic_DNA"/>
</dbReference>
<sequence length="120" mass="13647">MKVQALSYLQKVWIGDNSPIEARIIKTGRIITNNPVRKRNKHYCIEFALSLLQEEDVRLNLTRALTFLKAIQSPPWTLKSVSGITEFPAFIITHASPIYPDIHILPSMSSEVTSKIMSHM</sequence>
<name>A0AA88HH47_ARTSF</name>
<accession>A0AA88HH47</accession>
<organism evidence="1 2">
    <name type="scientific">Artemia franciscana</name>
    <name type="common">Brine shrimp</name>
    <name type="synonym">Artemia sanfranciscana</name>
    <dbReference type="NCBI Taxonomy" id="6661"/>
    <lineage>
        <taxon>Eukaryota</taxon>
        <taxon>Metazoa</taxon>
        <taxon>Ecdysozoa</taxon>
        <taxon>Arthropoda</taxon>
        <taxon>Crustacea</taxon>
        <taxon>Branchiopoda</taxon>
        <taxon>Anostraca</taxon>
        <taxon>Artemiidae</taxon>
        <taxon>Artemia</taxon>
    </lineage>
</organism>
<dbReference type="AlphaFoldDB" id="A0AA88HH47"/>
<evidence type="ECO:0000313" key="1">
    <source>
        <dbReference type="EMBL" id="KAK2707361.1"/>
    </source>
</evidence>